<keyword evidence="2" id="KW-0238">DNA-binding</keyword>
<dbReference type="Gene3D" id="1.10.1220.10">
    <property type="entry name" value="Met repressor-like"/>
    <property type="match status" value="1"/>
</dbReference>
<gene>
    <name evidence="2" type="ORF">KKJ01_16015</name>
</gene>
<proteinExistence type="predicted"/>
<dbReference type="AlphaFoldDB" id="A0AAJ1N5R3"/>
<protein>
    <submittedName>
        <fullName evidence="2">Arc family DNA-binding protein</fullName>
    </submittedName>
</protein>
<dbReference type="SUPFAM" id="SSF47598">
    <property type="entry name" value="Ribbon-helix-helix"/>
    <property type="match status" value="1"/>
</dbReference>
<dbReference type="EMBL" id="JAILSO010000069">
    <property type="protein sequence ID" value="MDE1479696.1"/>
    <property type="molecule type" value="Genomic_DNA"/>
</dbReference>
<reference evidence="2" key="1">
    <citation type="submission" date="2021-08" db="EMBL/GenBank/DDBJ databases">
        <authorList>
            <person name="Papudeshi B."/>
            <person name="Bashey-Visser F."/>
        </authorList>
    </citation>
    <scope>NUCLEOTIDE SEQUENCE</scope>
    <source>
        <strain evidence="2">MC_266_E_2016</strain>
    </source>
</reference>
<comment type="caution">
    <text evidence="2">The sequence shown here is derived from an EMBL/GenBank/DDBJ whole genome shotgun (WGS) entry which is preliminary data.</text>
</comment>
<reference evidence="2" key="2">
    <citation type="journal article" date="2022" name="J. Evol. Biol.">
        <title>Pre- and post-association barriers to host switching in sympatric mutualists.</title>
        <authorList>
            <person name="Dinges Z.M."/>
            <person name="Phillips R.K."/>
            <person name="Lively C.M."/>
            <person name="Bashey F."/>
        </authorList>
    </citation>
    <scope>NUCLEOTIDE SEQUENCE</scope>
    <source>
        <strain evidence="2">MC_266_E_2016</strain>
    </source>
</reference>
<evidence type="ECO:0000259" key="1">
    <source>
        <dbReference type="Pfam" id="PF03869"/>
    </source>
</evidence>
<dbReference type="InterPro" id="IPR013321">
    <property type="entry name" value="Arc_rbn_hlx_hlx"/>
</dbReference>
<dbReference type="Pfam" id="PF03869">
    <property type="entry name" value="Arc"/>
    <property type="match status" value="1"/>
</dbReference>
<accession>A0AAJ1N5R3</accession>
<evidence type="ECO:0000313" key="3">
    <source>
        <dbReference type="Proteomes" id="UP001222434"/>
    </source>
</evidence>
<organism evidence="2 3">
    <name type="scientific">Xenorhabdus bovienii</name>
    <name type="common">Xenorhabdus nematophila subsp. bovienii</name>
    <dbReference type="NCBI Taxonomy" id="40576"/>
    <lineage>
        <taxon>Bacteria</taxon>
        <taxon>Pseudomonadati</taxon>
        <taxon>Pseudomonadota</taxon>
        <taxon>Gammaproteobacteria</taxon>
        <taxon>Enterobacterales</taxon>
        <taxon>Morganellaceae</taxon>
        <taxon>Xenorhabdus</taxon>
    </lineage>
</organism>
<dbReference type="GO" id="GO:0006355">
    <property type="term" value="P:regulation of DNA-templated transcription"/>
    <property type="evidence" value="ECO:0007669"/>
    <property type="project" value="InterPro"/>
</dbReference>
<name>A0AAJ1N5R3_XENBV</name>
<dbReference type="Proteomes" id="UP001222434">
    <property type="component" value="Unassembled WGS sequence"/>
</dbReference>
<dbReference type="RefSeq" id="WP_274713242.1">
    <property type="nucleotide sequence ID" value="NZ_JAILSO010000069.1"/>
</dbReference>
<dbReference type="GO" id="GO:0043565">
    <property type="term" value="F:sequence-specific DNA binding"/>
    <property type="evidence" value="ECO:0007669"/>
    <property type="project" value="UniProtKB-ARBA"/>
</dbReference>
<dbReference type="InterPro" id="IPR005569">
    <property type="entry name" value="Arc_DNA-bd_dom"/>
</dbReference>
<feature type="domain" description="Arc-like DNA binding" evidence="1">
    <location>
        <begin position="8"/>
        <end position="44"/>
    </location>
</feature>
<evidence type="ECO:0000313" key="2">
    <source>
        <dbReference type="EMBL" id="MDE1479696.1"/>
    </source>
</evidence>
<dbReference type="InterPro" id="IPR010985">
    <property type="entry name" value="Ribbon_hlx_hlx"/>
</dbReference>
<sequence length="100" mass="11327">MTKYPSQMQDKFNLRFPDGMRDAVAEIAKKNGRSMNSEIIAALESWIGGTSSPHSNQLTKDESLDLFVEIEDLKDIVIKQQEDIASIGTILAKWSRKKDR</sequence>